<dbReference type="InterPro" id="IPR005135">
    <property type="entry name" value="Endo/exonuclease/phosphatase"/>
</dbReference>
<organism evidence="12 13">
    <name type="scientific">Cutaneotrichosporon cavernicola</name>
    <dbReference type="NCBI Taxonomy" id="279322"/>
    <lineage>
        <taxon>Eukaryota</taxon>
        <taxon>Fungi</taxon>
        <taxon>Dikarya</taxon>
        <taxon>Basidiomycota</taxon>
        <taxon>Agaricomycotina</taxon>
        <taxon>Tremellomycetes</taxon>
        <taxon>Trichosporonales</taxon>
        <taxon>Trichosporonaceae</taxon>
        <taxon>Cutaneotrichosporon</taxon>
    </lineage>
</organism>
<keyword evidence="9" id="KW-0234">DNA repair</keyword>
<protein>
    <recommendedName>
        <fullName evidence="11">Endonuclease/exonuclease/phosphatase domain-containing protein</fullName>
    </recommendedName>
</protein>
<dbReference type="InterPro" id="IPR036691">
    <property type="entry name" value="Endo/exonu/phosph_ase_sf"/>
</dbReference>
<dbReference type="Gene3D" id="3.60.10.10">
    <property type="entry name" value="Endonuclease/exonuclease/phosphatase"/>
    <property type="match status" value="1"/>
</dbReference>
<gene>
    <name evidence="12" type="ORF">CcaverHIS019_0208620</name>
</gene>
<evidence type="ECO:0000256" key="5">
    <source>
        <dbReference type="ARBA" id="ARBA00022723"/>
    </source>
</evidence>
<evidence type="ECO:0000256" key="1">
    <source>
        <dbReference type="ARBA" id="ARBA00001936"/>
    </source>
</evidence>
<dbReference type="Pfam" id="PF03372">
    <property type="entry name" value="Exo_endo_phos"/>
    <property type="match status" value="1"/>
</dbReference>
<keyword evidence="10" id="KW-0539">Nucleus</keyword>
<keyword evidence="4" id="KW-0540">Nuclease</keyword>
<dbReference type="SUPFAM" id="SSF56219">
    <property type="entry name" value="DNase I-like"/>
    <property type="match status" value="1"/>
</dbReference>
<dbReference type="AlphaFoldDB" id="A0AA48I7Y3"/>
<keyword evidence="8" id="KW-0460">Magnesium</keyword>
<dbReference type="InterPro" id="IPR051547">
    <property type="entry name" value="TDP2-like"/>
</dbReference>
<dbReference type="PANTHER" id="PTHR15822">
    <property type="entry name" value="TRAF AND TNF RECEPTOR-ASSOCIATED PROTEIN"/>
    <property type="match status" value="1"/>
</dbReference>
<accession>A0AA48I7Y3</accession>
<evidence type="ECO:0000256" key="10">
    <source>
        <dbReference type="ARBA" id="ARBA00023242"/>
    </source>
</evidence>
<dbReference type="PANTHER" id="PTHR15822:SF4">
    <property type="entry name" value="TYROSYL-DNA PHOSPHODIESTERASE 2"/>
    <property type="match status" value="1"/>
</dbReference>
<keyword evidence="7" id="KW-0378">Hydrolase</keyword>
<comment type="subcellular location">
    <subcellularLocation>
        <location evidence="3">Nucleus</location>
        <location evidence="3">PML body</location>
    </subcellularLocation>
</comment>
<evidence type="ECO:0000313" key="13">
    <source>
        <dbReference type="Proteomes" id="UP001233271"/>
    </source>
</evidence>
<keyword evidence="6" id="KW-0227">DNA damage</keyword>
<feature type="domain" description="Endonuclease/exonuclease/phosphatase" evidence="11">
    <location>
        <begin position="63"/>
        <end position="289"/>
    </location>
</feature>
<evidence type="ECO:0000259" key="11">
    <source>
        <dbReference type="Pfam" id="PF03372"/>
    </source>
</evidence>
<comment type="cofactor">
    <cofactor evidence="1">
        <name>Mn(2+)</name>
        <dbReference type="ChEBI" id="CHEBI:29035"/>
    </cofactor>
</comment>
<dbReference type="GO" id="GO:0006302">
    <property type="term" value="P:double-strand break repair"/>
    <property type="evidence" value="ECO:0007669"/>
    <property type="project" value="TreeGrafter"/>
</dbReference>
<evidence type="ECO:0000256" key="3">
    <source>
        <dbReference type="ARBA" id="ARBA00004322"/>
    </source>
</evidence>
<name>A0AA48I7Y3_9TREE</name>
<evidence type="ECO:0000256" key="9">
    <source>
        <dbReference type="ARBA" id="ARBA00023204"/>
    </source>
</evidence>
<dbReference type="EMBL" id="AP028213">
    <property type="protein sequence ID" value="BEI89500.1"/>
    <property type="molecule type" value="Genomic_DNA"/>
</dbReference>
<keyword evidence="13" id="KW-1185">Reference proteome</keyword>
<dbReference type="GO" id="GO:0003697">
    <property type="term" value="F:single-stranded DNA binding"/>
    <property type="evidence" value="ECO:0007669"/>
    <property type="project" value="TreeGrafter"/>
</dbReference>
<comment type="cofactor">
    <cofactor evidence="2">
        <name>Mg(2+)</name>
        <dbReference type="ChEBI" id="CHEBI:18420"/>
    </cofactor>
</comment>
<dbReference type="GO" id="GO:0070260">
    <property type="term" value="F:5'-tyrosyl-DNA phosphodiesterase activity"/>
    <property type="evidence" value="ECO:0007669"/>
    <property type="project" value="TreeGrafter"/>
</dbReference>
<dbReference type="KEGG" id="ccac:CcaHIS019_0208620"/>
<evidence type="ECO:0000256" key="7">
    <source>
        <dbReference type="ARBA" id="ARBA00022801"/>
    </source>
</evidence>
<dbReference type="RefSeq" id="XP_060454766.1">
    <property type="nucleotide sequence ID" value="XM_060597921.1"/>
</dbReference>
<reference evidence="12" key="1">
    <citation type="journal article" date="2023" name="BMC Genomics">
        <title>Chromosome-level genome assemblies of Cutaneotrichosporon spp. (Trichosporonales, Basidiomycota) reveal imbalanced evolution between nucleotide sequences and chromosome synteny.</title>
        <authorList>
            <person name="Kobayashi Y."/>
            <person name="Kayamori A."/>
            <person name="Aoki K."/>
            <person name="Shiwa Y."/>
            <person name="Matsutani M."/>
            <person name="Fujita N."/>
            <person name="Sugita T."/>
            <person name="Iwasaki W."/>
            <person name="Tanaka N."/>
            <person name="Takashima M."/>
        </authorList>
    </citation>
    <scope>NUCLEOTIDE SEQUENCE</scope>
    <source>
        <strain evidence="12">HIS019</strain>
    </source>
</reference>
<dbReference type="GeneID" id="85493371"/>
<dbReference type="GO" id="GO:0046872">
    <property type="term" value="F:metal ion binding"/>
    <property type="evidence" value="ECO:0007669"/>
    <property type="project" value="UniProtKB-KW"/>
</dbReference>
<proteinExistence type="predicted"/>
<evidence type="ECO:0000256" key="4">
    <source>
        <dbReference type="ARBA" id="ARBA00022722"/>
    </source>
</evidence>
<dbReference type="GO" id="GO:0004518">
    <property type="term" value="F:nuclease activity"/>
    <property type="evidence" value="ECO:0007669"/>
    <property type="project" value="UniProtKB-KW"/>
</dbReference>
<dbReference type="GO" id="GO:0005737">
    <property type="term" value="C:cytoplasm"/>
    <property type="evidence" value="ECO:0007669"/>
    <property type="project" value="TreeGrafter"/>
</dbReference>
<keyword evidence="5" id="KW-0479">Metal-binding</keyword>
<evidence type="ECO:0000256" key="6">
    <source>
        <dbReference type="ARBA" id="ARBA00022763"/>
    </source>
</evidence>
<evidence type="ECO:0000256" key="8">
    <source>
        <dbReference type="ARBA" id="ARBA00022842"/>
    </source>
</evidence>
<dbReference type="Proteomes" id="UP001233271">
    <property type="component" value="Chromosome 2"/>
</dbReference>
<evidence type="ECO:0000313" key="12">
    <source>
        <dbReference type="EMBL" id="BEI89500.1"/>
    </source>
</evidence>
<evidence type="ECO:0000256" key="2">
    <source>
        <dbReference type="ARBA" id="ARBA00001946"/>
    </source>
</evidence>
<sequence length="303" mass="32809">MSNPAIPASLRDYVIKGHKAPGPNDPSAPKGGDITPGAWHAFKGKWEPVAPSKGSTSGPLKLVTWNVDGWGASAEKRLDAILACIFARSPDLILLQELSPTNTEHLLAHPTIRAEWYCTRSRAPSEIITQATLARRSRFQNALGEVHTLSLPSRYGRDIIVTDVCVDAGVVRCMNVHLDSLAHDPSFRPAQVRMAAESIAAAGGRGFAAGDWNSVLPIDAGLCRENDLIDSWEVTRKGEDGFTWNWDGRSKEPFPPNRLDKIAIAGMACKDIRVLEPGSLESGVDWSDHCGLYAELVVTGAKL</sequence>